<dbReference type="Proteomes" id="UP000011885">
    <property type="component" value="Unassembled WGS sequence"/>
</dbReference>
<dbReference type="EMBL" id="ANOH01000003">
    <property type="protein sequence ID" value="EMI58512.1"/>
    <property type="molecule type" value="Genomic_DNA"/>
</dbReference>
<organism evidence="1 2">
    <name type="scientific">Rhodopirellula sallentina SM41</name>
    <dbReference type="NCBI Taxonomy" id="1263870"/>
    <lineage>
        <taxon>Bacteria</taxon>
        <taxon>Pseudomonadati</taxon>
        <taxon>Planctomycetota</taxon>
        <taxon>Planctomycetia</taxon>
        <taxon>Pirellulales</taxon>
        <taxon>Pirellulaceae</taxon>
        <taxon>Rhodopirellula</taxon>
    </lineage>
</organism>
<protein>
    <submittedName>
        <fullName evidence="1">Uncharacterized protein</fullName>
    </submittedName>
</protein>
<accession>M5UAQ1</accession>
<evidence type="ECO:0000313" key="2">
    <source>
        <dbReference type="Proteomes" id="UP000011885"/>
    </source>
</evidence>
<reference evidence="1 2" key="1">
    <citation type="journal article" date="2013" name="Mar. Genomics">
        <title>Expression of sulfatases in Rhodopirellula baltica and the diversity of sulfatases in the genus Rhodopirellula.</title>
        <authorList>
            <person name="Wegner C.E."/>
            <person name="Richter-Heitmann T."/>
            <person name="Klindworth A."/>
            <person name="Klockow C."/>
            <person name="Richter M."/>
            <person name="Achstetter T."/>
            <person name="Glockner F.O."/>
            <person name="Harder J."/>
        </authorList>
    </citation>
    <scope>NUCLEOTIDE SEQUENCE [LARGE SCALE GENOMIC DNA]</scope>
    <source>
        <strain evidence="1 2">SM41</strain>
    </source>
</reference>
<evidence type="ECO:0000313" key="1">
    <source>
        <dbReference type="EMBL" id="EMI58512.1"/>
    </source>
</evidence>
<proteinExistence type="predicted"/>
<keyword evidence="2" id="KW-1185">Reference proteome</keyword>
<comment type="caution">
    <text evidence="1">The sequence shown here is derived from an EMBL/GenBank/DDBJ whole genome shotgun (WGS) entry which is preliminary data.</text>
</comment>
<dbReference type="AlphaFoldDB" id="M5UAQ1"/>
<dbReference type="PATRIC" id="fig|1263870.3.peg.47"/>
<sequence length="49" mass="5697">MENGLIGSTSLRRRILSRSLGVRHWMVGSTGQYLTARRFVDKIGDRVWY</sequence>
<name>M5UAQ1_9BACT</name>
<gene>
    <name evidence="1" type="ORF">RSSM_00039</name>
</gene>